<feature type="compositionally biased region" description="Basic and acidic residues" evidence="1">
    <location>
        <begin position="90"/>
        <end position="100"/>
    </location>
</feature>
<feature type="non-terminal residue" evidence="3">
    <location>
        <position position="100"/>
    </location>
</feature>
<feature type="compositionally biased region" description="Low complexity" evidence="1">
    <location>
        <begin position="74"/>
        <end position="88"/>
    </location>
</feature>
<feature type="domain" description="C2H2-type" evidence="2">
    <location>
        <begin position="20"/>
        <end position="41"/>
    </location>
</feature>
<evidence type="ECO:0000313" key="3">
    <source>
        <dbReference type="EMBL" id="KAJ6638631.1"/>
    </source>
</evidence>
<keyword evidence="4" id="KW-1185">Reference proteome</keyword>
<name>A0A9Q0MVF4_9DIPT</name>
<dbReference type="InterPro" id="IPR013087">
    <property type="entry name" value="Znf_C2H2_type"/>
</dbReference>
<evidence type="ECO:0000256" key="1">
    <source>
        <dbReference type="SAM" id="MobiDB-lite"/>
    </source>
</evidence>
<organism evidence="3 4">
    <name type="scientific">Pseudolycoriella hygida</name>
    <dbReference type="NCBI Taxonomy" id="35572"/>
    <lineage>
        <taxon>Eukaryota</taxon>
        <taxon>Metazoa</taxon>
        <taxon>Ecdysozoa</taxon>
        <taxon>Arthropoda</taxon>
        <taxon>Hexapoda</taxon>
        <taxon>Insecta</taxon>
        <taxon>Pterygota</taxon>
        <taxon>Neoptera</taxon>
        <taxon>Endopterygota</taxon>
        <taxon>Diptera</taxon>
        <taxon>Nematocera</taxon>
        <taxon>Sciaroidea</taxon>
        <taxon>Sciaridae</taxon>
        <taxon>Pseudolycoriella</taxon>
    </lineage>
</organism>
<evidence type="ECO:0000259" key="2">
    <source>
        <dbReference type="PROSITE" id="PS00028"/>
    </source>
</evidence>
<protein>
    <recommendedName>
        <fullName evidence="2">C2H2-type domain-containing protein</fullName>
    </recommendedName>
</protein>
<feature type="region of interest" description="Disordered" evidence="1">
    <location>
        <begin position="64"/>
        <end position="100"/>
    </location>
</feature>
<reference evidence="3" key="1">
    <citation type="submission" date="2022-07" db="EMBL/GenBank/DDBJ databases">
        <authorList>
            <person name="Trinca V."/>
            <person name="Uliana J.V.C."/>
            <person name="Torres T.T."/>
            <person name="Ward R.J."/>
            <person name="Monesi N."/>
        </authorList>
    </citation>
    <scope>NUCLEOTIDE SEQUENCE</scope>
    <source>
        <strain evidence="3">HSMRA1968</strain>
        <tissue evidence="3">Whole embryos</tissue>
    </source>
</reference>
<gene>
    <name evidence="3" type="ORF">Bhyg_11368</name>
</gene>
<accession>A0A9Q0MVF4</accession>
<dbReference type="AlphaFoldDB" id="A0A9Q0MVF4"/>
<feature type="non-terminal residue" evidence="3">
    <location>
        <position position="1"/>
    </location>
</feature>
<dbReference type="Proteomes" id="UP001151699">
    <property type="component" value="Chromosome X"/>
</dbReference>
<sequence>PLLSTTAKDDNSPSNYFINCPQCHQGLPGFQALKEHIDAIHPLKNEDLHEQRMNNVNLALSPITTSNAHKHSHLPSASSLSASTSTSSQMHDERGRSASP</sequence>
<dbReference type="EMBL" id="WJQU01000003">
    <property type="protein sequence ID" value="KAJ6638631.1"/>
    <property type="molecule type" value="Genomic_DNA"/>
</dbReference>
<proteinExistence type="predicted"/>
<evidence type="ECO:0000313" key="4">
    <source>
        <dbReference type="Proteomes" id="UP001151699"/>
    </source>
</evidence>
<comment type="caution">
    <text evidence="3">The sequence shown here is derived from an EMBL/GenBank/DDBJ whole genome shotgun (WGS) entry which is preliminary data.</text>
</comment>
<dbReference type="PROSITE" id="PS00028">
    <property type="entry name" value="ZINC_FINGER_C2H2_1"/>
    <property type="match status" value="1"/>
</dbReference>